<evidence type="ECO:0000256" key="1">
    <source>
        <dbReference type="ARBA" id="ARBA00022614"/>
    </source>
</evidence>
<dbReference type="RefSeq" id="WP_136862415.1">
    <property type="nucleotide sequence ID" value="NZ_SWCJ01000003.1"/>
</dbReference>
<dbReference type="InterPro" id="IPR032675">
    <property type="entry name" value="LRR_dom_sf"/>
</dbReference>
<keyword evidence="5" id="KW-1185">Reference proteome</keyword>
<dbReference type="OrthoDB" id="8532199at2"/>
<gene>
    <name evidence="4" type="ORF">FCL42_05610</name>
</gene>
<dbReference type="SUPFAM" id="SSF52047">
    <property type="entry name" value="RNI-like"/>
    <property type="match status" value="1"/>
</dbReference>
<dbReference type="Pfam" id="PF00533">
    <property type="entry name" value="BRCT"/>
    <property type="match status" value="1"/>
</dbReference>
<accession>A0A4U1BUV9</accession>
<dbReference type="PROSITE" id="PS51450">
    <property type="entry name" value="LRR"/>
    <property type="match status" value="1"/>
</dbReference>
<dbReference type="Pfam" id="PF13855">
    <property type="entry name" value="LRR_8"/>
    <property type="match status" value="1"/>
</dbReference>
<dbReference type="GO" id="GO:0005737">
    <property type="term" value="C:cytoplasm"/>
    <property type="evidence" value="ECO:0007669"/>
    <property type="project" value="TreeGrafter"/>
</dbReference>
<dbReference type="SUPFAM" id="SSF52058">
    <property type="entry name" value="L domain-like"/>
    <property type="match status" value="1"/>
</dbReference>
<dbReference type="PANTHER" id="PTHR48051">
    <property type="match status" value="1"/>
</dbReference>
<keyword evidence="1" id="KW-0433">Leucine-rich repeat</keyword>
<dbReference type="Gene3D" id="3.80.10.10">
    <property type="entry name" value="Ribonuclease Inhibitor"/>
    <property type="match status" value="2"/>
</dbReference>
<evidence type="ECO:0000256" key="2">
    <source>
        <dbReference type="ARBA" id="ARBA00022737"/>
    </source>
</evidence>
<evidence type="ECO:0000313" key="5">
    <source>
        <dbReference type="Proteomes" id="UP000305675"/>
    </source>
</evidence>
<dbReference type="InterPro" id="IPR001357">
    <property type="entry name" value="BRCT_dom"/>
</dbReference>
<name>A0A4U1BUV9_9GAMM</name>
<feature type="domain" description="BRCT" evidence="3">
    <location>
        <begin position="539"/>
        <end position="590"/>
    </location>
</feature>
<dbReference type="PANTHER" id="PTHR48051:SF1">
    <property type="entry name" value="RAS SUPPRESSOR PROTEIN 1"/>
    <property type="match status" value="1"/>
</dbReference>
<evidence type="ECO:0000313" key="4">
    <source>
        <dbReference type="EMBL" id="TKB56611.1"/>
    </source>
</evidence>
<dbReference type="AlphaFoldDB" id="A0A4U1BUV9"/>
<protein>
    <recommendedName>
        <fullName evidence="3">BRCT domain-containing protein</fullName>
    </recommendedName>
</protein>
<dbReference type="EMBL" id="SWCJ01000003">
    <property type="protein sequence ID" value="TKB56611.1"/>
    <property type="molecule type" value="Genomic_DNA"/>
</dbReference>
<comment type="caution">
    <text evidence="4">The sequence shown here is derived from an EMBL/GenBank/DDBJ whole genome shotgun (WGS) entry which is preliminary data.</text>
</comment>
<proteinExistence type="predicted"/>
<dbReference type="InterPro" id="IPR050216">
    <property type="entry name" value="LRR_domain-containing"/>
</dbReference>
<dbReference type="Proteomes" id="UP000305675">
    <property type="component" value="Unassembled WGS sequence"/>
</dbReference>
<dbReference type="CDD" id="cd00027">
    <property type="entry name" value="BRCT"/>
    <property type="match status" value="1"/>
</dbReference>
<evidence type="ECO:0000259" key="3">
    <source>
        <dbReference type="Pfam" id="PF00533"/>
    </source>
</evidence>
<keyword evidence="2" id="KW-0677">Repeat</keyword>
<dbReference type="InterPro" id="IPR001611">
    <property type="entry name" value="Leu-rich_rpt"/>
</dbReference>
<organism evidence="4 5">
    <name type="scientific">Ferrimonas aestuarii</name>
    <dbReference type="NCBI Taxonomy" id="2569539"/>
    <lineage>
        <taxon>Bacteria</taxon>
        <taxon>Pseudomonadati</taxon>
        <taxon>Pseudomonadota</taxon>
        <taxon>Gammaproteobacteria</taxon>
        <taxon>Alteromonadales</taxon>
        <taxon>Ferrimonadaceae</taxon>
        <taxon>Ferrimonas</taxon>
    </lineage>
</organism>
<reference evidence="4 5" key="1">
    <citation type="submission" date="2019-04" db="EMBL/GenBank/DDBJ databases">
        <authorList>
            <person name="Hwang J.C."/>
        </authorList>
    </citation>
    <scope>NUCLEOTIDE SEQUENCE [LARGE SCALE GENOMIC DNA]</scope>
    <source>
        <strain evidence="4 5">IMCC35002</strain>
    </source>
</reference>
<sequence length="930" mass="104922">MSDVVLNDDNLNELLSKENSARSLYYDCQAKVDWCALGRAFPKLTQFDINHWDNEIPRRILDASFFLAFPYLTKLNAGDWLMDFRGLKSKQIPFINDWRGGVLARGEDLGIMLSRCGEHIKTVVIDAGTVTLTAKHKVKAFNLTLELGKEVTALDIELGSEKPGAFYIKQKRAAAPLNVVNFIAHQVEYLQLSLDKLGRCKLALPERMKQLDISARSCGDDAELLLHRLAEADDIELDLPFKQSPSQPYPDLKRVINFSLSLPKHAGPIPAQWLDGIESVSNRLQLHQPVDYPGFSALLQRCNLLRRASLPALEAESVEALSGATNLSQVEILPVAAESALWPKLSQVKRLTLVGMEGAALPQPIRQMTQLEELELKDCRLSGLGDLSAMTALAELSIEVNPKSEPAKALCYQPLLSLPKLRQFYLAPHPEGAAPLALLQLPELRWRLDIPKRSRRSEQLMEEVGILARSLLTLEEKQRGYRALYDCAKVKEFVSEDIRLILTFLEKQYKPLNGACLQGLERHGANALEQTSIDHHSCLFICGKSGFKAAELNAKAKELGFSLAKTLDDSVTHVVVGKKPTYVHRIDPARHVIIDDGALGAWLRQAKPEMLQQQDEGTLAMVDNVLAMLRSPDTSAHKVAAQMLEQCGVAPTLRMPLFYVLKTTKDKALREQVRSLLRGQGDGLFQQAIGDTVLFYGDVDSDSGESEFYKRLKRRVKHWGIELCLEFAWEYFQHQGDGLLLLLEHKEDTPQRREAILSLVEGDCLNWRRGAGFYKLVEQGNDKQRMDYHRSPDIFLVDRGCIGTLKAPLPEWLPQQQVIRELNMGNCYLGQLPKGIEHYSELTKLNLSFNHIEELPSKLAKLKQLQELDLSYNHFYEFPEVIMKLKSLKKLDLRCATRPSTFGTYQEDYEPLRAPEALRKAMPDLEILED</sequence>